<feature type="compositionally biased region" description="Basic and acidic residues" evidence="1">
    <location>
        <begin position="270"/>
        <end position="284"/>
    </location>
</feature>
<name>A0A0G2GNC0_PHACM</name>
<reference evidence="2 3" key="1">
    <citation type="submission" date="2015-05" db="EMBL/GenBank/DDBJ databases">
        <title>Distinctive expansion of gene families associated with plant cell wall degradation and secondary metabolism in the genomes of grapevine trunk pathogens.</title>
        <authorList>
            <person name="Lawrence D.P."/>
            <person name="Travadon R."/>
            <person name="Rolshausen P.E."/>
            <person name="Baumgartner K."/>
        </authorList>
    </citation>
    <scope>NUCLEOTIDE SEQUENCE [LARGE SCALE GENOMIC DNA]</scope>
    <source>
        <strain evidence="2">UCRPC4</strain>
    </source>
</reference>
<feature type="compositionally biased region" description="Polar residues" evidence="1">
    <location>
        <begin position="400"/>
        <end position="409"/>
    </location>
</feature>
<evidence type="ECO:0000313" key="3">
    <source>
        <dbReference type="Proteomes" id="UP000053317"/>
    </source>
</evidence>
<feature type="compositionally biased region" description="Polar residues" evidence="1">
    <location>
        <begin position="1"/>
        <end position="22"/>
    </location>
</feature>
<feature type="region of interest" description="Disordered" evidence="1">
    <location>
        <begin position="1"/>
        <end position="53"/>
    </location>
</feature>
<proteinExistence type="predicted"/>
<feature type="region of interest" description="Disordered" evidence="1">
    <location>
        <begin position="180"/>
        <end position="307"/>
    </location>
</feature>
<organism evidence="2 3">
    <name type="scientific">Phaeomoniella chlamydospora</name>
    <name type="common">Phaeoacremonium chlamydosporum</name>
    <dbReference type="NCBI Taxonomy" id="158046"/>
    <lineage>
        <taxon>Eukaryota</taxon>
        <taxon>Fungi</taxon>
        <taxon>Dikarya</taxon>
        <taxon>Ascomycota</taxon>
        <taxon>Pezizomycotina</taxon>
        <taxon>Eurotiomycetes</taxon>
        <taxon>Chaetothyriomycetidae</taxon>
        <taxon>Phaeomoniellales</taxon>
        <taxon>Phaeomoniellaceae</taxon>
        <taxon>Phaeomoniella</taxon>
    </lineage>
</organism>
<feature type="compositionally biased region" description="Polar residues" evidence="1">
    <location>
        <begin position="298"/>
        <end position="307"/>
    </location>
</feature>
<feature type="compositionally biased region" description="Pro residues" evidence="1">
    <location>
        <begin position="433"/>
        <end position="442"/>
    </location>
</feature>
<accession>A0A0G2GNC0</accession>
<feature type="compositionally biased region" description="Low complexity" evidence="1">
    <location>
        <begin position="443"/>
        <end position="455"/>
    </location>
</feature>
<feature type="region of interest" description="Disordered" evidence="1">
    <location>
        <begin position="563"/>
        <end position="617"/>
    </location>
</feature>
<sequence length="642" mass="70610">MASETISSPARNASSRQNTGRTVSRRPALQELCQEPARPATLKKRARKPSNTKDVAIHIETADNIHQSACAMSEAHKDDQFDNVYAKTMLEPLEYESINNLPHSNRPSKRARHMGKPNFDIYIPEEFKQCPPDPLVSEEEIERPKTSRGKRNGDQTNIPSFTSMFPPAAGAVLQPSEMINTEERPPLSAWSDTTSDAPIADIATEDSGADVNESVPCTPRRSKFLEGSMNDRSQGVASSWPTDEEHNVGLEGVVEPRQSNGQRDSQPSTDSKESHVLPFVKDRNATSSPKKSKITKEPTYSSTTLSNGNIVHHFGQQEKATLSTKKSKGHGLGLRSSISNFSFQGISDMFKIFGSKSFVKSTESTSHGEEGELKALMNDRKRKAEAAYEEQFGFKKQRAENPNNANPISRTPHFSRPLNSITNLNTSQTTIRPPVPPAPQGKPPSASLRSRSSFSTLHKRPSRRDLEKENAHLRALLAEEQKQRKRLQSLSQVNVSGVDPDDVENQGVLDENSLMLVPGIGMGMIPGKDEPEDVPPVPKLPKTSCGGLGDLRDVVANGSVTTLELNPNEMGGKTSNRQQKGPSFADRKKQGGELSVKRTRARTSSDDPTANEQEFKPVLSDAVASLSEKLAERSFEWPEDCF</sequence>
<evidence type="ECO:0000313" key="2">
    <source>
        <dbReference type="EMBL" id="KKY24898.1"/>
    </source>
</evidence>
<feature type="compositionally biased region" description="Polar residues" evidence="1">
    <location>
        <begin position="154"/>
        <end position="163"/>
    </location>
</feature>
<evidence type="ECO:0000256" key="1">
    <source>
        <dbReference type="SAM" id="MobiDB-lite"/>
    </source>
</evidence>
<dbReference type="Proteomes" id="UP000053317">
    <property type="component" value="Unassembled WGS sequence"/>
</dbReference>
<keyword evidence="3" id="KW-1185">Reference proteome</keyword>
<protein>
    <submittedName>
        <fullName evidence="2">Uncharacterized protein</fullName>
    </submittedName>
</protein>
<reference evidence="2 3" key="2">
    <citation type="submission" date="2015-05" db="EMBL/GenBank/DDBJ databases">
        <authorList>
            <person name="Morales-Cruz A."/>
            <person name="Amrine K.C."/>
            <person name="Cantu D."/>
        </authorList>
    </citation>
    <scope>NUCLEOTIDE SEQUENCE [LARGE SCALE GENOMIC DNA]</scope>
    <source>
        <strain evidence="2">UCRPC4</strain>
    </source>
</reference>
<dbReference type="EMBL" id="LCWF01000055">
    <property type="protein sequence ID" value="KKY24898.1"/>
    <property type="molecule type" value="Genomic_DNA"/>
</dbReference>
<dbReference type="AlphaFoldDB" id="A0A0G2GNC0"/>
<feature type="compositionally biased region" description="Basic residues" evidence="1">
    <location>
        <begin position="41"/>
        <end position="50"/>
    </location>
</feature>
<gene>
    <name evidence="2" type="ORF">UCRPC4_g02264</name>
</gene>
<comment type="caution">
    <text evidence="2">The sequence shown here is derived from an EMBL/GenBank/DDBJ whole genome shotgun (WGS) entry which is preliminary data.</text>
</comment>
<feature type="compositionally biased region" description="Polar residues" evidence="1">
    <location>
        <begin position="417"/>
        <end position="431"/>
    </location>
</feature>
<feature type="region of interest" description="Disordered" evidence="1">
    <location>
        <begin position="126"/>
        <end position="168"/>
    </location>
</feature>
<feature type="compositionally biased region" description="Polar residues" evidence="1">
    <location>
        <begin position="257"/>
        <end position="269"/>
    </location>
</feature>
<dbReference type="OrthoDB" id="4152101at2759"/>
<feature type="compositionally biased region" description="Polar residues" evidence="1">
    <location>
        <begin position="230"/>
        <end position="241"/>
    </location>
</feature>
<feature type="region of interest" description="Disordered" evidence="1">
    <location>
        <begin position="392"/>
        <end position="466"/>
    </location>
</feature>